<evidence type="ECO:0000313" key="8">
    <source>
        <dbReference type="Proteomes" id="UP000504693"/>
    </source>
</evidence>
<feature type="transmembrane region" description="Helical" evidence="6">
    <location>
        <begin position="192"/>
        <end position="213"/>
    </location>
</feature>
<protein>
    <submittedName>
        <fullName evidence="7">Lysoplasmalogenase</fullName>
    </submittedName>
</protein>
<keyword evidence="8" id="KW-1185">Reference proteome</keyword>
<reference evidence="7 8" key="1">
    <citation type="submission" date="2020-05" db="EMBL/GenBank/DDBJ databases">
        <title>Erythrobacter mangrovi sp. nov., isolated from rhizosphere soil of mangrove plant (Kandelia candel).</title>
        <authorList>
            <person name="Ye Y.H."/>
        </authorList>
    </citation>
    <scope>NUCLEOTIDE SEQUENCE [LARGE SCALE GENOMIC DNA]</scope>
    <source>
        <strain evidence="7 8">EB310</strain>
    </source>
</reference>
<sequence>MPHRALIKHRPWLLMSLLAGVTYFFASDDPIGGAWLMLWKGAGVGFLAIYAAFRGRGFDGALIAVVMALGAAGDVALELDFLVGGALFALGHIVAIGLYLRNPREKVSGSQMLAGAALLGLTPAIAGSMVYPMPNWAVATIYSAVVGAMAAAAWTSRFPRYRVGIGAVMFVVSDLMIFAQESAVLPNLVTSWLIWPLYYGGQFLIAVGVVQTLRKGKV</sequence>
<keyword evidence="3 6" id="KW-0812">Transmembrane</keyword>
<feature type="transmembrane region" description="Helical" evidence="6">
    <location>
        <begin position="60"/>
        <end position="77"/>
    </location>
</feature>
<evidence type="ECO:0000256" key="3">
    <source>
        <dbReference type="ARBA" id="ARBA00022692"/>
    </source>
</evidence>
<gene>
    <name evidence="7" type="ORF">HQR01_09710</name>
</gene>
<organism evidence="7 8">
    <name type="scientific">Erythrobacter mangrovi</name>
    <dbReference type="NCBI Taxonomy" id="2739433"/>
    <lineage>
        <taxon>Bacteria</taxon>
        <taxon>Pseudomonadati</taxon>
        <taxon>Pseudomonadota</taxon>
        <taxon>Alphaproteobacteria</taxon>
        <taxon>Sphingomonadales</taxon>
        <taxon>Erythrobacteraceae</taxon>
        <taxon>Erythrobacter/Porphyrobacter group</taxon>
        <taxon>Erythrobacter</taxon>
    </lineage>
</organism>
<dbReference type="GO" id="GO:0016787">
    <property type="term" value="F:hydrolase activity"/>
    <property type="evidence" value="ECO:0007669"/>
    <property type="project" value="TreeGrafter"/>
</dbReference>
<comment type="subcellular location">
    <subcellularLocation>
        <location evidence="1">Membrane</location>
        <topology evidence="1">Multi-pass membrane protein</topology>
    </subcellularLocation>
</comment>
<feature type="transmembrane region" description="Helical" evidence="6">
    <location>
        <begin position="136"/>
        <end position="154"/>
    </location>
</feature>
<dbReference type="KEGG" id="emv:HQR01_09710"/>
<keyword evidence="4 6" id="KW-1133">Transmembrane helix</keyword>
<feature type="transmembrane region" description="Helical" evidence="6">
    <location>
        <begin position="12"/>
        <end position="27"/>
    </location>
</feature>
<feature type="transmembrane region" description="Helical" evidence="6">
    <location>
        <begin position="161"/>
        <end position="180"/>
    </location>
</feature>
<dbReference type="Proteomes" id="UP000504693">
    <property type="component" value="Chromosome"/>
</dbReference>
<dbReference type="PANTHER" id="PTHR31885:SF6">
    <property type="entry name" value="GH04784P"/>
    <property type="match status" value="1"/>
</dbReference>
<dbReference type="PANTHER" id="PTHR31885">
    <property type="entry name" value="GH04784P"/>
    <property type="match status" value="1"/>
</dbReference>
<dbReference type="GO" id="GO:0016020">
    <property type="term" value="C:membrane"/>
    <property type="evidence" value="ECO:0007669"/>
    <property type="project" value="UniProtKB-SubCell"/>
</dbReference>
<evidence type="ECO:0000313" key="7">
    <source>
        <dbReference type="EMBL" id="QKG71614.1"/>
    </source>
</evidence>
<feature type="transmembrane region" description="Helical" evidence="6">
    <location>
        <begin position="83"/>
        <end position="100"/>
    </location>
</feature>
<evidence type="ECO:0000256" key="5">
    <source>
        <dbReference type="ARBA" id="ARBA00023136"/>
    </source>
</evidence>
<keyword evidence="5 6" id="KW-0472">Membrane</keyword>
<evidence type="ECO:0000256" key="4">
    <source>
        <dbReference type="ARBA" id="ARBA00022989"/>
    </source>
</evidence>
<dbReference type="EMBL" id="CP053921">
    <property type="protein sequence ID" value="QKG71614.1"/>
    <property type="molecule type" value="Genomic_DNA"/>
</dbReference>
<feature type="transmembrane region" description="Helical" evidence="6">
    <location>
        <begin position="33"/>
        <end position="53"/>
    </location>
</feature>
<name>A0A7D3XR11_9SPHN</name>
<accession>A0A7D3XR11</accession>
<comment type="similarity">
    <text evidence="2">Belongs to the TMEM86 family.</text>
</comment>
<dbReference type="AlphaFoldDB" id="A0A7D3XR11"/>
<dbReference type="InterPro" id="IPR012506">
    <property type="entry name" value="TMEM86B-like"/>
</dbReference>
<proteinExistence type="inferred from homology"/>
<evidence type="ECO:0000256" key="6">
    <source>
        <dbReference type="SAM" id="Phobius"/>
    </source>
</evidence>
<dbReference type="Pfam" id="PF07947">
    <property type="entry name" value="YhhN"/>
    <property type="match status" value="1"/>
</dbReference>
<evidence type="ECO:0000256" key="1">
    <source>
        <dbReference type="ARBA" id="ARBA00004141"/>
    </source>
</evidence>
<evidence type="ECO:0000256" key="2">
    <source>
        <dbReference type="ARBA" id="ARBA00007375"/>
    </source>
</evidence>
<feature type="transmembrane region" description="Helical" evidence="6">
    <location>
        <begin position="112"/>
        <end position="130"/>
    </location>
</feature>